<feature type="compositionally biased region" description="Low complexity" evidence="1">
    <location>
        <begin position="144"/>
        <end position="160"/>
    </location>
</feature>
<feature type="region of interest" description="Disordered" evidence="1">
    <location>
        <begin position="120"/>
        <end position="214"/>
    </location>
</feature>
<feature type="compositionally biased region" description="Low complexity" evidence="1">
    <location>
        <begin position="401"/>
        <end position="412"/>
    </location>
</feature>
<reference evidence="2 3" key="1">
    <citation type="journal article" date="2018" name="Science">
        <title>The opium poppy genome and morphinan production.</title>
        <authorList>
            <person name="Guo L."/>
            <person name="Winzer T."/>
            <person name="Yang X."/>
            <person name="Li Y."/>
            <person name="Ning Z."/>
            <person name="He Z."/>
            <person name="Teodor R."/>
            <person name="Lu Y."/>
            <person name="Bowser T.A."/>
            <person name="Graham I.A."/>
            <person name="Ye K."/>
        </authorList>
    </citation>
    <scope>NUCLEOTIDE SEQUENCE [LARGE SCALE GENOMIC DNA]</scope>
    <source>
        <strain evidence="3">cv. HN1</strain>
        <tissue evidence="2">Leaves</tissue>
    </source>
</reference>
<keyword evidence="3" id="KW-1185">Reference proteome</keyword>
<feature type="region of interest" description="Disordered" evidence="1">
    <location>
        <begin position="65"/>
        <end position="96"/>
    </location>
</feature>
<feature type="region of interest" description="Disordered" evidence="1">
    <location>
        <begin position="1"/>
        <end position="42"/>
    </location>
</feature>
<dbReference type="OrthoDB" id="1925835at2759"/>
<evidence type="ECO:0000313" key="3">
    <source>
        <dbReference type="Proteomes" id="UP000316621"/>
    </source>
</evidence>
<dbReference type="AlphaFoldDB" id="A0A4Y7L6L0"/>
<feature type="compositionally biased region" description="Basic residues" evidence="1">
    <location>
        <begin position="12"/>
        <end position="35"/>
    </location>
</feature>
<dbReference type="Proteomes" id="UP000316621">
    <property type="component" value="Chromosome 10"/>
</dbReference>
<dbReference type="InterPro" id="IPR039300">
    <property type="entry name" value="JASON"/>
</dbReference>
<dbReference type="EMBL" id="CM010724">
    <property type="protein sequence ID" value="RZC80282.1"/>
    <property type="molecule type" value="Genomic_DNA"/>
</dbReference>
<feature type="compositionally biased region" description="Polar residues" evidence="1">
    <location>
        <begin position="425"/>
        <end position="450"/>
    </location>
</feature>
<dbReference type="OMA" id="CKGIPNT"/>
<gene>
    <name evidence="2" type="ORF">C5167_042865</name>
</gene>
<feature type="region of interest" description="Disordered" evidence="1">
    <location>
        <begin position="399"/>
        <end position="484"/>
    </location>
</feature>
<accession>A0A4Y7L6L0</accession>
<feature type="region of interest" description="Disordered" evidence="1">
    <location>
        <begin position="350"/>
        <end position="385"/>
    </location>
</feature>
<proteinExistence type="predicted"/>
<protein>
    <submittedName>
        <fullName evidence="2">Uncharacterized protein</fullName>
    </submittedName>
</protein>
<dbReference type="Gramene" id="RZC80282">
    <property type="protein sequence ID" value="RZC80282"/>
    <property type="gene ID" value="C5167_042865"/>
</dbReference>
<name>A0A4Y7L6L0_PAPSO</name>
<evidence type="ECO:0000313" key="2">
    <source>
        <dbReference type="EMBL" id="RZC80282.1"/>
    </source>
</evidence>
<sequence length="484" mass="53747">MGCFLACFGSSKNRKQRKGSPRRQLSRGSPRRQRHGGSYEPLKSSVIIKQEIIVEPVAPVAECPIVESSRSEKFEEQLSPSLKKKGEEQLSSGGTRKKVTFDLNVRAYEGVAVEEVIYISDSEDDEEGKGKKEHKIGKKWQTVSEDSNSNSSSSGSFPSNHRYGNCTNSDDEFEGMESDDIDLEDDDEDGEDDDYENDDYEESERRLVEAESSESFFSLPMESRNAAIRVGEKEVNSPLKVDSSLEQEKKTFGSNLHARDRSQYIHSVLNPVENLSQWKVVKARTQSPVPLKLQKKENINLEQEPKIPFSDEPTFKLSSFGFNPNVNKSSPPPSKEIAVDASLSTWLGSCESTPSIKSSNVSIAKTGSAEVNKSPRSNSPCSIEERPILGALTLEELKQFSATSSPRRSPTHSPDDMPILGTVGSYWSRTNQTTDSSSGSSCKGIPNTTSKYREDKRVNWHSTPFETRLERALQRGTAGAYTSQ</sequence>
<dbReference type="PANTHER" id="PTHR33318">
    <property type="entry name" value="ASPARTYL/GLUTAMYL-TRNA(ASN/GLN) AMIDOTRANSFERASE SUBUNIT"/>
    <property type="match status" value="1"/>
</dbReference>
<organism evidence="2 3">
    <name type="scientific">Papaver somniferum</name>
    <name type="common">Opium poppy</name>
    <dbReference type="NCBI Taxonomy" id="3469"/>
    <lineage>
        <taxon>Eukaryota</taxon>
        <taxon>Viridiplantae</taxon>
        <taxon>Streptophyta</taxon>
        <taxon>Embryophyta</taxon>
        <taxon>Tracheophyta</taxon>
        <taxon>Spermatophyta</taxon>
        <taxon>Magnoliopsida</taxon>
        <taxon>Ranunculales</taxon>
        <taxon>Papaveraceae</taxon>
        <taxon>Papaveroideae</taxon>
        <taxon>Papaver</taxon>
    </lineage>
</organism>
<evidence type="ECO:0000256" key="1">
    <source>
        <dbReference type="SAM" id="MobiDB-lite"/>
    </source>
</evidence>
<dbReference type="GO" id="GO:0007142">
    <property type="term" value="P:male meiosis II"/>
    <property type="evidence" value="ECO:0007669"/>
    <property type="project" value="InterPro"/>
</dbReference>
<feature type="compositionally biased region" description="Polar residues" evidence="1">
    <location>
        <begin position="350"/>
        <end position="381"/>
    </location>
</feature>
<feature type="compositionally biased region" description="Acidic residues" evidence="1">
    <location>
        <begin position="169"/>
        <end position="202"/>
    </location>
</feature>
<dbReference type="PANTHER" id="PTHR33318:SF4">
    <property type="entry name" value="OS04G0511700 PROTEIN"/>
    <property type="match status" value="1"/>
</dbReference>